<protein>
    <recommendedName>
        <fullName evidence="16">DNA helicase RecQ</fullName>
        <ecNumber evidence="16">5.6.2.4</ecNumber>
    </recommendedName>
</protein>
<keyword evidence="4" id="KW-0479">Metal-binding</keyword>
<dbReference type="InterPro" id="IPR018982">
    <property type="entry name" value="RQC_domain"/>
</dbReference>
<keyword evidence="7 20" id="KW-0378">Hydrolase</keyword>
<dbReference type="GO" id="GO:0043138">
    <property type="term" value="F:3'-5' DNA helicase activity"/>
    <property type="evidence" value="ECO:0007669"/>
    <property type="project" value="UniProtKB-EC"/>
</dbReference>
<evidence type="ECO:0000313" key="21">
    <source>
        <dbReference type="Proteomes" id="UP000239706"/>
    </source>
</evidence>
<keyword evidence="13" id="KW-0234">DNA repair</keyword>
<dbReference type="SUPFAM" id="SSF46785">
    <property type="entry name" value="Winged helix' DNA-binding domain"/>
    <property type="match status" value="1"/>
</dbReference>
<evidence type="ECO:0000256" key="7">
    <source>
        <dbReference type="ARBA" id="ARBA00022801"/>
    </source>
</evidence>
<dbReference type="OrthoDB" id="9763310at2"/>
<dbReference type="SUPFAM" id="SSF47819">
    <property type="entry name" value="HRDC-like"/>
    <property type="match status" value="1"/>
</dbReference>
<evidence type="ECO:0000259" key="18">
    <source>
        <dbReference type="PROSITE" id="PS51192"/>
    </source>
</evidence>
<comment type="similarity">
    <text evidence="3">Belongs to the helicase family. RecQ subfamily.</text>
</comment>
<dbReference type="InterPro" id="IPR036390">
    <property type="entry name" value="WH_DNA-bd_sf"/>
</dbReference>
<dbReference type="Pfam" id="PF00570">
    <property type="entry name" value="HRDC"/>
    <property type="match status" value="1"/>
</dbReference>
<dbReference type="GO" id="GO:0030894">
    <property type="term" value="C:replisome"/>
    <property type="evidence" value="ECO:0007669"/>
    <property type="project" value="TreeGrafter"/>
</dbReference>
<dbReference type="GO" id="GO:0009378">
    <property type="term" value="F:four-way junction helicase activity"/>
    <property type="evidence" value="ECO:0007669"/>
    <property type="project" value="TreeGrafter"/>
</dbReference>
<dbReference type="CDD" id="cd17920">
    <property type="entry name" value="DEXHc_RecQ"/>
    <property type="match status" value="1"/>
</dbReference>
<dbReference type="NCBIfam" id="TIGR00614">
    <property type="entry name" value="recQ_fam"/>
    <property type="match status" value="1"/>
</dbReference>
<comment type="caution">
    <text evidence="20">The sequence shown here is derived from an EMBL/GenBank/DDBJ whole genome shotgun (WGS) entry which is preliminary data.</text>
</comment>
<dbReference type="EMBL" id="PVXO01000066">
    <property type="protein sequence ID" value="PRR77313.1"/>
    <property type="molecule type" value="Genomic_DNA"/>
</dbReference>
<dbReference type="InterPro" id="IPR006293">
    <property type="entry name" value="DNA_helicase_ATP-dep_RecQ_bac"/>
</dbReference>
<dbReference type="CDD" id="cd18794">
    <property type="entry name" value="SF2_C_RecQ"/>
    <property type="match status" value="1"/>
</dbReference>
<evidence type="ECO:0000256" key="13">
    <source>
        <dbReference type="ARBA" id="ARBA00023204"/>
    </source>
</evidence>
<dbReference type="Pfam" id="PF00270">
    <property type="entry name" value="DEAD"/>
    <property type="match status" value="1"/>
</dbReference>
<keyword evidence="5" id="KW-0547">Nucleotide-binding</keyword>
<dbReference type="InterPro" id="IPR002121">
    <property type="entry name" value="HRDC_dom"/>
</dbReference>
<dbReference type="Gene3D" id="1.10.150.80">
    <property type="entry name" value="HRDC domain"/>
    <property type="match status" value="1"/>
</dbReference>
<keyword evidence="8 20" id="KW-0347">Helicase</keyword>
<accession>A0A2T0B1B3</accession>
<dbReference type="InterPro" id="IPR010997">
    <property type="entry name" value="HRDC-like_sf"/>
</dbReference>
<dbReference type="Pfam" id="PF00271">
    <property type="entry name" value="Helicase_C"/>
    <property type="match status" value="1"/>
</dbReference>
<dbReference type="Proteomes" id="UP000239706">
    <property type="component" value="Unassembled WGS sequence"/>
</dbReference>
<dbReference type="InterPro" id="IPR029491">
    <property type="entry name" value="Helicase_HTH"/>
</dbReference>
<dbReference type="Pfam" id="PF16124">
    <property type="entry name" value="RecQ_Zn_bind"/>
    <property type="match status" value="1"/>
</dbReference>
<dbReference type="GO" id="GO:0043590">
    <property type="term" value="C:bacterial nucleoid"/>
    <property type="evidence" value="ECO:0007669"/>
    <property type="project" value="TreeGrafter"/>
</dbReference>
<evidence type="ECO:0000256" key="3">
    <source>
        <dbReference type="ARBA" id="ARBA00005446"/>
    </source>
</evidence>
<keyword evidence="21" id="KW-1185">Reference proteome</keyword>
<dbReference type="InterPro" id="IPR011545">
    <property type="entry name" value="DEAD/DEAH_box_helicase_dom"/>
</dbReference>
<dbReference type="Pfam" id="PF14493">
    <property type="entry name" value="HTH_40"/>
    <property type="match status" value="1"/>
</dbReference>
<keyword evidence="12" id="KW-0233">DNA recombination</keyword>
<dbReference type="Gene3D" id="1.10.10.10">
    <property type="entry name" value="Winged helix-like DNA-binding domain superfamily/Winged helix DNA-binding domain"/>
    <property type="match status" value="1"/>
</dbReference>
<evidence type="ECO:0000256" key="11">
    <source>
        <dbReference type="ARBA" id="ARBA00023125"/>
    </source>
</evidence>
<keyword evidence="14" id="KW-0413">Isomerase</keyword>
<keyword evidence="10" id="KW-0067">ATP-binding</keyword>
<name>A0A2T0B1B3_9CLOT</name>
<dbReference type="GO" id="GO:0016787">
    <property type="term" value="F:hydrolase activity"/>
    <property type="evidence" value="ECO:0007669"/>
    <property type="project" value="UniProtKB-KW"/>
</dbReference>
<dbReference type="InterPro" id="IPR004589">
    <property type="entry name" value="DNA_helicase_ATP-dep_RecQ"/>
</dbReference>
<evidence type="ECO:0000256" key="15">
    <source>
        <dbReference type="ARBA" id="ARBA00034617"/>
    </source>
</evidence>
<dbReference type="PROSITE" id="PS51194">
    <property type="entry name" value="HELICASE_CTER"/>
    <property type="match status" value="1"/>
</dbReference>
<dbReference type="GO" id="GO:0006281">
    <property type="term" value="P:DNA repair"/>
    <property type="evidence" value="ECO:0007669"/>
    <property type="project" value="UniProtKB-KW"/>
</dbReference>
<evidence type="ECO:0000256" key="12">
    <source>
        <dbReference type="ARBA" id="ARBA00023172"/>
    </source>
</evidence>
<keyword evidence="11" id="KW-0238">DNA-binding</keyword>
<keyword evidence="9" id="KW-0862">Zinc</keyword>
<evidence type="ECO:0000256" key="14">
    <source>
        <dbReference type="ARBA" id="ARBA00023235"/>
    </source>
</evidence>
<dbReference type="GO" id="GO:0046872">
    <property type="term" value="F:metal ion binding"/>
    <property type="evidence" value="ECO:0007669"/>
    <property type="project" value="UniProtKB-KW"/>
</dbReference>
<dbReference type="GO" id="GO:0003677">
    <property type="term" value="F:DNA binding"/>
    <property type="evidence" value="ECO:0007669"/>
    <property type="project" value="UniProtKB-KW"/>
</dbReference>
<dbReference type="EC" id="5.6.2.4" evidence="16"/>
<dbReference type="GO" id="GO:0006310">
    <property type="term" value="P:DNA recombination"/>
    <property type="evidence" value="ECO:0007669"/>
    <property type="project" value="UniProtKB-UniRule"/>
</dbReference>
<evidence type="ECO:0000256" key="4">
    <source>
        <dbReference type="ARBA" id="ARBA00022723"/>
    </source>
</evidence>
<dbReference type="SMART" id="SM00490">
    <property type="entry name" value="HELICc"/>
    <property type="match status" value="1"/>
</dbReference>
<evidence type="ECO:0000256" key="16">
    <source>
        <dbReference type="NCBIfam" id="TIGR01389"/>
    </source>
</evidence>
<dbReference type="GO" id="GO:0005524">
    <property type="term" value="F:ATP binding"/>
    <property type="evidence" value="ECO:0007669"/>
    <property type="project" value="UniProtKB-KW"/>
</dbReference>
<organism evidence="20 21">
    <name type="scientific">Clostridium liquoris</name>
    <dbReference type="NCBI Taxonomy" id="1289519"/>
    <lineage>
        <taxon>Bacteria</taxon>
        <taxon>Bacillati</taxon>
        <taxon>Bacillota</taxon>
        <taxon>Clostridia</taxon>
        <taxon>Eubacteriales</taxon>
        <taxon>Clostridiaceae</taxon>
        <taxon>Clostridium</taxon>
    </lineage>
</organism>
<dbReference type="InterPro" id="IPR032284">
    <property type="entry name" value="RecQ_Zn-bd"/>
</dbReference>
<dbReference type="Pfam" id="PF09382">
    <property type="entry name" value="RQC"/>
    <property type="match status" value="1"/>
</dbReference>
<evidence type="ECO:0000256" key="6">
    <source>
        <dbReference type="ARBA" id="ARBA00022763"/>
    </source>
</evidence>
<comment type="cofactor">
    <cofactor evidence="2">
        <name>Zn(2+)</name>
        <dbReference type="ChEBI" id="CHEBI:29105"/>
    </cofactor>
</comment>
<dbReference type="SMART" id="SM00341">
    <property type="entry name" value="HRDC"/>
    <property type="match status" value="1"/>
</dbReference>
<comment type="catalytic activity">
    <reaction evidence="15">
        <text>Couples ATP hydrolysis with the unwinding of duplex DNA by translocating in the 3'-5' direction.</text>
        <dbReference type="EC" id="5.6.2.4"/>
    </reaction>
</comment>
<dbReference type="AlphaFoldDB" id="A0A2T0B1B3"/>
<sequence>MEKAKEVLKKYFGYDEFRGAQEDVIESILNKEDTAAIMPTGAGKSICYQIPALLMQGVTIVISPLISLMKDQVDSLKELGIEATYINSSLSSLEMKERFHNAEMGRYKIIYVAPERLETDDFCNSLAYLHISLVAVDEAHCVSQWGHDFRPSYTKITSFINKLPQRPVVAAFTATATEIVQKDIITLLALKNPRIFITGFDRKNLSFTVIKGEDKEKFIYDYLENNKGKIGIIYTSTRKEAESLYNKLSHRGYKVGVYHAGLSDEERRKVQEDFSFDNIDIIVATNAFGMGIDKSNVRFVIHYNIPKNMEAYYQEAGRAGRDGEESECILLFSPQDIRIQKYFIDESHLPPDRKNYEYNKLRTMVDYCYTSKCLRAYILEYFGEKNVMENCNNCSNCKDEREEKDITIEAQKIFSCVYRMKERFGVNMIADVLKGSKNKKVLTSGLDELSTYGIMKEFSQRHIVALINKLIADEFLLTTDEKYPVVKLRSKSYDVLRGKEKVFMKITKVKKVSKPDNALLEILKNLRKEISQEEGVPPFMIFHDSTLKELSERMPKDKSSLLQIKGIGERKAEVYGEKFLESIAKYIQENNIEIKDEIQQDNIDDSHKEAKIKTHILTYNLYKEGKSVEEIAKERNLSNTTVEEHLFKCLSEGMDINIDDFIQKDYEEIILDAIKSIGGNKLKPIKEALPEQVDYTSIKFVWYKYKNGRNSNGDSLTG</sequence>
<feature type="domain" description="HRDC" evidence="17">
    <location>
        <begin position="513"/>
        <end position="593"/>
    </location>
</feature>
<dbReference type="InterPro" id="IPR044876">
    <property type="entry name" value="HRDC_dom_sf"/>
</dbReference>
<dbReference type="InterPro" id="IPR014001">
    <property type="entry name" value="Helicase_ATP-bd"/>
</dbReference>
<keyword evidence="6" id="KW-0227">DNA damage</keyword>
<dbReference type="SMART" id="SM00956">
    <property type="entry name" value="RQC"/>
    <property type="match status" value="1"/>
</dbReference>
<proteinExistence type="inferred from homology"/>
<evidence type="ECO:0000256" key="9">
    <source>
        <dbReference type="ARBA" id="ARBA00022833"/>
    </source>
</evidence>
<dbReference type="Gene3D" id="3.40.50.300">
    <property type="entry name" value="P-loop containing nucleotide triphosphate hydrolases"/>
    <property type="match status" value="2"/>
</dbReference>
<dbReference type="FunFam" id="3.40.50.300:FF:000296">
    <property type="entry name" value="ATP-dependent DNA helicase RecQ"/>
    <property type="match status" value="1"/>
</dbReference>
<dbReference type="NCBIfam" id="TIGR01389">
    <property type="entry name" value="recQ"/>
    <property type="match status" value="1"/>
</dbReference>
<dbReference type="RefSeq" id="WP_106064522.1">
    <property type="nucleotide sequence ID" value="NZ_PVXO01000066.1"/>
</dbReference>
<evidence type="ECO:0000259" key="19">
    <source>
        <dbReference type="PROSITE" id="PS51194"/>
    </source>
</evidence>
<evidence type="ECO:0000256" key="8">
    <source>
        <dbReference type="ARBA" id="ARBA00022806"/>
    </source>
</evidence>
<gene>
    <name evidence="20" type="primary">recQ</name>
    <name evidence="20" type="ORF">CLLI_24840</name>
</gene>
<dbReference type="Gene3D" id="1.10.10.1390">
    <property type="entry name" value="ATP-dependent DNA helicase RecQ"/>
    <property type="match status" value="1"/>
</dbReference>
<evidence type="ECO:0000256" key="1">
    <source>
        <dbReference type="ARBA" id="ARBA00001946"/>
    </source>
</evidence>
<dbReference type="PROSITE" id="PS51192">
    <property type="entry name" value="HELICASE_ATP_BIND_1"/>
    <property type="match status" value="1"/>
</dbReference>
<dbReference type="InterPro" id="IPR001650">
    <property type="entry name" value="Helicase_C-like"/>
</dbReference>
<evidence type="ECO:0000313" key="20">
    <source>
        <dbReference type="EMBL" id="PRR77313.1"/>
    </source>
</evidence>
<evidence type="ECO:0000256" key="5">
    <source>
        <dbReference type="ARBA" id="ARBA00022741"/>
    </source>
</evidence>
<evidence type="ECO:0000256" key="2">
    <source>
        <dbReference type="ARBA" id="ARBA00001947"/>
    </source>
</evidence>
<evidence type="ECO:0000256" key="10">
    <source>
        <dbReference type="ARBA" id="ARBA00022840"/>
    </source>
</evidence>
<feature type="domain" description="Helicase C-terminal" evidence="19">
    <location>
        <begin position="215"/>
        <end position="362"/>
    </location>
</feature>
<dbReference type="InterPro" id="IPR036388">
    <property type="entry name" value="WH-like_DNA-bd_sf"/>
</dbReference>
<dbReference type="PANTHER" id="PTHR13710">
    <property type="entry name" value="DNA HELICASE RECQ FAMILY MEMBER"/>
    <property type="match status" value="1"/>
</dbReference>
<reference evidence="20 21" key="1">
    <citation type="submission" date="2018-03" db="EMBL/GenBank/DDBJ databases">
        <title>Genome sequence of Clostridium liquoris DSM 100320.</title>
        <authorList>
            <person name="Poehlein A."/>
            <person name="Daniel R."/>
        </authorList>
    </citation>
    <scope>NUCLEOTIDE SEQUENCE [LARGE SCALE GENOMIC DNA]</scope>
    <source>
        <strain evidence="20 21">DSM 100320</strain>
    </source>
</reference>
<dbReference type="GO" id="GO:0005737">
    <property type="term" value="C:cytoplasm"/>
    <property type="evidence" value="ECO:0007669"/>
    <property type="project" value="TreeGrafter"/>
</dbReference>
<dbReference type="PROSITE" id="PS50967">
    <property type="entry name" value="HRDC"/>
    <property type="match status" value="1"/>
</dbReference>
<evidence type="ECO:0000259" key="17">
    <source>
        <dbReference type="PROSITE" id="PS50967"/>
    </source>
</evidence>
<dbReference type="SUPFAM" id="SSF52540">
    <property type="entry name" value="P-loop containing nucleoside triphosphate hydrolases"/>
    <property type="match status" value="1"/>
</dbReference>
<comment type="cofactor">
    <cofactor evidence="1">
        <name>Mg(2+)</name>
        <dbReference type="ChEBI" id="CHEBI:18420"/>
    </cofactor>
</comment>
<dbReference type="InterPro" id="IPR027417">
    <property type="entry name" value="P-loop_NTPase"/>
</dbReference>
<dbReference type="GO" id="GO:0006260">
    <property type="term" value="P:DNA replication"/>
    <property type="evidence" value="ECO:0007669"/>
    <property type="project" value="InterPro"/>
</dbReference>
<feature type="domain" description="Helicase ATP-binding" evidence="18">
    <location>
        <begin position="25"/>
        <end position="194"/>
    </location>
</feature>
<dbReference type="PANTHER" id="PTHR13710:SF105">
    <property type="entry name" value="ATP-DEPENDENT DNA HELICASE Q1"/>
    <property type="match status" value="1"/>
</dbReference>
<dbReference type="SMART" id="SM00487">
    <property type="entry name" value="DEXDc"/>
    <property type="match status" value="1"/>
</dbReference>
<dbReference type="GO" id="GO:0009432">
    <property type="term" value="P:SOS response"/>
    <property type="evidence" value="ECO:0007669"/>
    <property type="project" value="UniProtKB-UniRule"/>
</dbReference>